<keyword evidence="5 6" id="KW-0472">Membrane</keyword>
<feature type="transmembrane region" description="Helical" evidence="6">
    <location>
        <begin position="370"/>
        <end position="387"/>
    </location>
</feature>
<feature type="transmembrane region" description="Helical" evidence="6">
    <location>
        <begin position="41"/>
        <end position="58"/>
    </location>
</feature>
<keyword evidence="3 6" id="KW-0812">Transmembrane</keyword>
<comment type="subcellular location">
    <subcellularLocation>
        <location evidence="6">Cell membrane</location>
        <topology evidence="6">Multi-pass membrane protein</topology>
    </subcellularLocation>
    <subcellularLocation>
        <location evidence="1">Membrane</location>
        <topology evidence="1">Multi-pass membrane protein</topology>
    </subcellularLocation>
</comment>
<dbReference type="GO" id="GO:0015086">
    <property type="term" value="F:cadmium ion transmembrane transporter activity"/>
    <property type="evidence" value="ECO:0007669"/>
    <property type="project" value="TreeGrafter"/>
</dbReference>
<organism evidence="7 8">
    <name type="scientific">Weissella jogaejeotgali</name>
    <dbReference type="NCBI Taxonomy" id="1631871"/>
    <lineage>
        <taxon>Bacteria</taxon>
        <taxon>Bacillati</taxon>
        <taxon>Bacillota</taxon>
        <taxon>Bacilli</taxon>
        <taxon>Lactobacillales</taxon>
        <taxon>Lactobacillaceae</taxon>
        <taxon>Weissella</taxon>
    </lineage>
</organism>
<evidence type="ECO:0000256" key="4">
    <source>
        <dbReference type="ARBA" id="ARBA00022989"/>
    </source>
</evidence>
<dbReference type="OrthoDB" id="9787548at2"/>
<dbReference type="RefSeq" id="WP_075269363.1">
    <property type="nucleotide sequence ID" value="NZ_CP014332.1"/>
</dbReference>
<evidence type="ECO:0000256" key="1">
    <source>
        <dbReference type="ARBA" id="ARBA00004141"/>
    </source>
</evidence>
<dbReference type="GO" id="GO:0046872">
    <property type="term" value="F:metal ion binding"/>
    <property type="evidence" value="ECO:0007669"/>
    <property type="project" value="UniProtKB-UniRule"/>
</dbReference>
<name>A0A1L6RAF5_9LACO</name>
<dbReference type="GO" id="GO:0015293">
    <property type="term" value="F:symporter activity"/>
    <property type="evidence" value="ECO:0007669"/>
    <property type="project" value="UniProtKB-UniRule"/>
</dbReference>
<accession>A0A1L6RAF5</accession>
<dbReference type="Pfam" id="PF01566">
    <property type="entry name" value="Nramp"/>
    <property type="match status" value="1"/>
</dbReference>
<proteinExistence type="inferred from homology"/>
<evidence type="ECO:0000256" key="3">
    <source>
        <dbReference type="ARBA" id="ARBA00022692"/>
    </source>
</evidence>
<comment type="similarity">
    <text evidence="6">Belongs to the NRAMP family.</text>
</comment>
<dbReference type="GO" id="GO:0005384">
    <property type="term" value="F:manganese ion transmembrane transporter activity"/>
    <property type="evidence" value="ECO:0007669"/>
    <property type="project" value="TreeGrafter"/>
</dbReference>
<dbReference type="InterPro" id="IPR001046">
    <property type="entry name" value="NRAMP_fam"/>
</dbReference>
<reference evidence="7 8" key="1">
    <citation type="submission" date="2016-02" db="EMBL/GenBank/DDBJ databases">
        <title>Complete Genome Sequence of Weissella jogaejeotgali FOL01.</title>
        <authorList>
            <person name="Lee J.-H."/>
            <person name="Ku H.-J."/>
        </authorList>
    </citation>
    <scope>NUCLEOTIDE SEQUENCE [LARGE SCALE GENOMIC DNA]</scope>
    <source>
        <strain evidence="7 8">FOL01</strain>
    </source>
</reference>
<evidence type="ECO:0000256" key="6">
    <source>
        <dbReference type="HAMAP-Rule" id="MF_00221"/>
    </source>
</evidence>
<comment type="function">
    <text evidence="6">H(+)-stimulated, divalent metal cation uptake system.</text>
</comment>
<feature type="transmembrane region" description="Helical" evidence="6">
    <location>
        <begin position="70"/>
        <end position="91"/>
    </location>
</feature>
<dbReference type="GO" id="GO:0034755">
    <property type="term" value="P:iron ion transmembrane transport"/>
    <property type="evidence" value="ECO:0007669"/>
    <property type="project" value="TreeGrafter"/>
</dbReference>
<dbReference type="NCBIfam" id="NF001923">
    <property type="entry name" value="PRK00701.1"/>
    <property type="match status" value="1"/>
</dbReference>
<dbReference type="Proteomes" id="UP000185473">
    <property type="component" value="Chromosome"/>
</dbReference>
<evidence type="ECO:0000256" key="2">
    <source>
        <dbReference type="ARBA" id="ARBA00022448"/>
    </source>
</evidence>
<feature type="transmembrane region" description="Helical" evidence="6">
    <location>
        <begin position="228"/>
        <end position="246"/>
    </location>
</feature>
<dbReference type="KEGG" id="wjo:FOL01_0655"/>
<feature type="transmembrane region" description="Helical" evidence="6">
    <location>
        <begin position="176"/>
        <end position="196"/>
    </location>
</feature>
<keyword evidence="2 6" id="KW-0813">Transport</keyword>
<keyword evidence="8" id="KW-1185">Reference proteome</keyword>
<feature type="transmembrane region" description="Helical" evidence="6">
    <location>
        <begin position="147"/>
        <end position="169"/>
    </location>
</feature>
<keyword evidence="6" id="KW-0769">Symport</keyword>
<dbReference type="EMBL" id="CP014332">
    <property type="protein sequence ID" value="APS41514.1"/>
    <property type="molecule type" value="Genomic_DNA"/>
</dbReference>
<dbReference type="PANTHER" id="PTHR11706">
    <property type="entry name" value="SOLUTE CARRIER PROTEIN FAMILY 11 MEMBER"/>
    <property type="match status" value="1"/>
</dbReference>
<keyword evidence="6" id="KW-1003">Cell membrane</keyword>
<feature type="transmembrane region" description="Helical" evidence="6">
    <location>
        <begin position="399"/>
        <end position="418"/>
    </location>
</feature>
<feature type="transmembrane region" description="Helical" evidence="6">
    <location>
        <begin position="319"/>
        <end position="338"/>
    </location>
</feature>
<sequence>MTEKEVTKNKGLVQDAAADDSLGDINGSVSVPKGGSFWRKLWAFSGPGALVAVGYMDPGNWVTSVTGGATYHYTLLSVVLISSLIAMMLQYMAGKLGMVKHEDLAQATRNRTNKTGGIILWIISELALMATDIAEVIGGAIALHLLFGWSMIASVLTTALDVVLLLLLMRFGFRKIEAIVVTLILTILFIFGYLVVSSNPNLAALFGGYLPQLQTVSTHGIHGADSPLVMTLGIIGATVMPHNLYLHSSISQTRQVSRENKEELKEGVRFMAWDSNIQLSLAFVINSFLLILGASLFFGHGDQVGTFGQMYNALGDSSIAGAIASPVLSTLFAVALLASGQNSTITGTLTGEVIMTGFLHLKVPMWLRRVITRGLALIPVVAFTLIYGGDEGKLDQLLVYSQVFLSVALPFAMAPLIAFTSSKKVMGEEFANSKWMTWLAWIVFVVLTGLNIQLVFQILGQMFG</sequence>
<dbReference type="AlphaFoldDB" id="A0A1L6RAF5"/>
<dbReference type="NCBIfam" id="TIGR01197">
    <property type="entry name" value="nramp"/>
    <property type="match status" value="1"/>
</dbReference>
<dbReference type="PANTHER" id="PTHR11706:SF33">
    <property type="entry name" value="NATURAL RESISTANCE-ASSOCIATED MACROPHAGE PROTEIN 2"/>
    <property type="match status" value="1"/>
</dbReference>
<dbReference type="GO" id="GO:0005886">
    <property type="term" value="C:plasma membrane"/>
    <property type="evidence" value="ECO:0007669"/>
    <property type="project" value="UniProtKB-SubCell"/>
</dbReference>
<feature type="transmembrane region" description="Helical" evidence="6">
    <location>
        <begin position="279"/>
        <end position="299"/>
    </location>
</feature>
<gene>
    <name evidence="6" type="primary">mntH</name>
    <name evidence="7" type="ORF">FOL01_0655</name>
</gene>
<feature type="transmembrane region" description="Helical" evidence="6">
    <location>
        <begin position="438"/>
        <end position="459"/>
    </location>
</feature>
<keyword evidence="4 6" id="KW-1133">Transmembrane helix</keyword>
<protein>
    <recommendedName>
        <fullName evidence="6">Divalent metal cation transporter MntH</fullName>
    </recommendedName>
</protein>
<dbReference type="HAMAP" id="MF_00221">
    <property type="entry name" value="NRAMP"/>
    <property type="match status" value="1"/>
</dbReference>
<evidence type="ECO:0000313" key="7">
    <source>
        <dbReference type="EMBL" id="APS41514.1"/>
    </source>
</evidence>
<keyword evidence="6" id="KW-0406">Ion transport</keyword>
<evidence type="ECO:0000313" key="8">
    <source>
        <dbReference type="Proteomes" id="UP000185473"/>
    </source>
</evidence>
<feature type="transmembrane region" description="Helical" evidence="6">
    <location>
        <begin position="118"/>
        <end position="141"/>
    </location>
</feature>
<dbReference type="NCBIfam" id="NF037982">
    <property type="entry name" value="Nramp_1"/>
    <property type="match status" value="1"/>
</dbReference>
<dbReference type="STRING" id="1631871.FOL01_0655"/>
<evidence type="ECO:0000256" key="5">
    <source>
        <dbReference type="ARBA" id="ARBA00023136"/>
    </source>
</evidence>
<dbReference type="PRINTS" id="PR00447">
    <property type="entry name" value="NATRESASSCMP"/>
</dbReference>